<keyword evidence="10" id="KW-0813">Transport</keyword>
<evidence type="ECO:0000256" key="6">
    <source>
        <dbReference type="ARBA" id="ARBA00022840"/>
    </source>
</evidence>
<dbReference type="GO" id="GO:0005886">
    <property type="term" value="C:plasma membrane"/>
    <property type="evidence" value="ECO:0007669"/>
    <property type="project" value="UniProtKB-SubCell"/>
</dbReference>
<dbReference type="GO" id="GO:0005524">
    <property type="term" value="F:ATP binding"/>
    <property type="evidence" value="ECO:0007669"/>
    <property type="project" value="UniProtKB-UniRule"/>
</dbReference>
<dbReference type="PROSITE" id="PS00154">
    <property type="entry name" value="ATPASE_E1_E2"/>
    <property type="match status" value="1"/>
</dbReference>
<feature type="transmembrane region" description="Helical" evidence="12">
    <location>
        <begin position="609"/>
        <end position="627"/>
    </location>
</feature>
<dbReference type="SFLD" id="SFLDS00003">
    <property type="entry name" value="Haloacid_Dehalogenase"/>
    <property type="match status" value="1"/>
</dbReference>
<evidence type="ECO:0000256" key="8">
    <source>
        <dbReference type="ARBA" id="ARBA00022967"/>
    </source>
</evidence>
<evidence type="ECO:0000256" key="3">
    <source>
        <dbReference type="ARBA" id="ARBA00022692"/>
    </source>
</evidence>
<dbReference type="SUPFAM" id="SSF81665">
    <property type="entry name" value="Calcium ATPase, transmembrane domain M"/>
    <property type="match status" value="1"/>
</dbReference>
<feature type="domain" description="P-type ATPase A" evidence="13">
    <location>
        <begin position="123"/>
        <end position="224"/>
    </location>
</feature>
<dbReference type="InterPro" id="IPR059000">
    <property type="entry name" value="ATPase_P-type_domA"/>
</dbReference>
<evidence type="ECO:0000256" key="1">
    <source>
        <dbReference type="ARBA" id="ARBA00004651"/>
    </source>
</evidence>
<dbReference type="Pfam" id="PF00702">
    <property type="entry name" value="Hydrolase"/>
    <property type="match status" value="1"/>
</dbReference>
<dbReference type="SFLD" id="SFLDG00002">
    <property type="entry name" value="C1.7:_P-type_atpase_like"/>
    <property type="match status" value="1"/>
</dbReference>
<dbReference type="GO" id="GO:0046872">
    <property type="term" value="F:metal ion binding"/>
    <property type="evidence" value="ECO:0007669"/>
    <property type="project" value="UniProtKB-KW"/>
</dbReference>
<accession>A0A1M4XN99</accession>
<keyword evidence="10" id="KW-0406">Ion transport</keyword>
<keyword evidence="9 12" id="KW-1133">Transmembrane helix</keyword>
<keyword evidence="7" id="KW-0460">Magnesium</keyword>
<dbReference type="InterPro" id="IPR051949">
    <property type="entry name" value="Cation_Transport_ATPase"/>
</dbReference>
<dbReference type="EMBL" id="FQUF01000022">
    <property type="protein sequence ID" value="SHE95067.1"/>
    <property type="molecule type" value="Genomic_DNA"/>
</dbReference>
<dbReference type="InterPro" id="IPR001757">
    <property type="entry name" value="P_typ_ATPase"/>
</dbReference>
<evidence type="ECO:0000256" key="2">
    <source>
        <dbReference type="ARBA" id="ARBA00006024"/>
    </source>
</evidence>
<evidence type="ECO:0000259" key="13">
    <source>
        <dbReference type="Pfam" id="PF00122"/>
    </source>
</evidence>
<feature type="transmembrane region" description="Helical" evidence="12">
    <location>
        <begin position="271"/>
        <end position="293"/>
    </location>
</feature>
<dbReference type="NCBIfam" id="TIGR01525">
    <property type="entry name" value="ATPase-IB_hvy"/>
    <property type="match status" value="1"/>
</dbReference>
<keyword evidence="5 12" id="KW-0547">Nucleotide-binding</keyword>
<dbReference type="SUPFAM" id="SSF56784">
    <property type="entry name" value="HAD-like"/>
    <property type="match status" value="1"/>
</dbReference>
<keyword evidence="12" id="KW-1003">Cell membrane</keyword>
<comment type="similarity">
    <text evidence="2 12">Belongs to the cation transport ATPase (P-type) (TC 3.A.3) family. Type IB subfamily.</text>
</comment>
<organism evidence="14 15">
    <name type="scientific">Atopostipes suicloacalis DSM 15692</name>
    <dbReference type="NCBI Taxonomy" id="1121025"/>
    <lineage>
        <taxon>Bacteria</taxon>
        <taxon>Bacillati</taxon>
        <taxon>Bacillota</taxon>
        <taxon>Bacilli</taxon>
        <taxon>Lactobacillales</taxon>
        <taxon>Carnobacteriaceae</taxon>
        <taxon>Atopostipes</taxon>
    </lineage>
</organism>
<evidence type="ECO:0000256" key="4">
    <source>
        <dbReference type="ARBA" id="ARBA00022723"/>
    </source>
</evidence>
<dbReference type="PANTHER" id="PTHR43079:SF1">
    <property type="entry name" value="CADMIUM_ZINC-TRANSPORTING ATPASE HMA1, CHLOROPLASTIC-RELATED"/>
    <property type="match status" value="1"/>
</dbReference>
<evidence type="ECO:0000256" key="5">
    <source>
        <dbReference type="ARBA" id="ARBA00022741"/>
    </source>
</evidence>
<dbReference type="GO" id="GO:0019829">
    <property type="term" value="F:ATPase-coupled monoatomic cation transmembrane transporter activity"/>
    <property type="evidence" value="ECO:0007669"/>
    <property type="project" value="InterPro"/>
</dbReference>
<feature type="transmembrane region" description="Helical" evidence="12">
    <location>
        <begin position="244"/>
        <end position="265"/>
    </location>
</feature>
<dbReference type="SUPFAM" id="SSF81653">
    <property type="entry name" value="Calcium ATPase, transduction domain A"/>
    <property type="match status" value="1"/>
</dbReference>
<dbReference type="InterPro" id="IPR023214">
    <property type="entry name" value="HAD_sf"/>
</dbReference>
<dbReference type="Pfam" id="PF00122">
    <property type="entry name" value="E1-E2_ATPase"/>
    <property type="match status" value="1"/>
</dbReference>
<proteinExistence type="inferred from homology"/>
<dbReference type="Gene3D" id="3.40.50.1000">
    <property type="entry name" value="HAD superfamily/HAD-like"/>
    <property type="match status" value="1"/>
</dbReference>
<gene>
    <name evidence="14" type="ORF">SAMN02745249_01492</name>
</gene>
<dbReference type="GO" id="GO:0016887">
    <property type="term" value="F:ATP hydrolysis activity"/>
    <property type="evidence" value="ECO:0007669"/>
    <property type="project" value="InterPro"/>
</dbReference>
<evidence type="ECO:0000256" key="10">
    <source>
        <dbReference type="ARBA" id="ARBA00023065"/>
    </source>
</evidence>
<comment type="subcellular location">
    <subcellularLocation>
        <location evidence="1">Cell membrane</location>
        <topology evidence="1">Multi-pass membrane protein</topology>
    </subcellularLocation>
</comment>
<protein>
    <submittedName>
        <fullName evidence="14">Cd2+/Zn2+-exporting ATPase</fullName>
    </submittedName>
</protein>
<dbReference type="Proteomes" id="UP000184128">
    <property type="component" value="Unassembled WGS sequence"/>
</dbReference>
<evidence type="ECO:0000313" key="14">
    <source>
        <dbReference type="EMBL" id="SHE95067.1"/>
    </source>
</evidence>
<evidence type="ECO:0000256" key="9">
    <source>
        <dbReference type="ARBA" id="ARBA00022989"/>
    </source>
</evidence>
<feature type="transmembrane region" description="Helical" evidence="12">
    <location>
        <begin position="17"/>
        <end position="33"/>
    </location>
</feature>
<dbReference type="Gene3D" id="3.40.1110.10">
    <property type="entry name" value="Calcium-transporting ATPase, cytoplasmic domain N"/>
    <property type="match status" value="1"/>
</dbReference>
<keyword evidence="6 12" id="KW-0067">ATP-binding</keyword>
<dbReference type="SFLD" id="SFLDF00027">
    <property type="entry name" value="p-type_atpase"/>
    <property type="match status" value="1"/>
</dbReference>
<dbReference type="PRINTS" id="PR00119">
    <property type="entry name" value="CATATPASE"/>
</dbReference>
<sequence>MSILKKITEWIKENNEMSLTIISGLMIIAGFILNTQNNGLAIPIFIIAFILGGYHSFLNAYHDLVDEKKLNVDVLMIAAAVGASIIGYWAEGALLIFIFSLAESLEAMSMAKTSEAITELMKVTPNTARKYTENGNILEVETADLKVGDRLQVRKGEAIPIDGVLDVEAAVVNEAAITGEPLAVTKYQGDEVIGGTINEEAAFDMIVTVEDQNTLFSKIIRMVEEAQDSPSKADSKIQQIEDTYVKIVLFSVPLFIILMPLVFSWTWEEAFYRGMVLLTVASPCALVASVAPANLSAISRSARNGILFKGGDVIDRTTDVKAVVFDKTGTLTKGQPEVVESFYHNKEDKNLIDRLVVSAETSSTHPIAAAFLNAYPTISPIALDALQDITGKGFEFKYEGKTWRIGNRSFALNENGKLAISKSENEQVIQKESEGKTVIFVSKEGQFQAFYALADQLKPGAKRTIDLLHELGVQTVMLTGDEARTAQFIAKEIGIDDVRSNLLPQDKASIIKELQETYGSIAMVGDGINDAPALATSNVGFALGSGTDVAMETADIVLIQDDLEQIPFSLAISKHTRRLVMQNIVFSVSVIVLLIISNLLQVINLPLGVIGHEGSTILVILNSLRLLRYRK</sequence>
<reference evidence="14 15" key="1">
    <citation type="submission" date="2016-11" db="EMBL/GenBank/DDBJ databases">
        <authorList>
            <person name="Jaros S."/>
            <person name="Januszkiewicz K."/>
            <person name="Wedrychowicz H."/>
        </authorList>
    </citation>
    <scope>NUCLEOTIDE SEQUENCE [LARGE SCALE GENOMIC DNA]</scope>
    <source>
        <strain evidence="14 15">DSM 15692</strain>
    </source>
</reference>
<feature type="transmembrane region" description="Helical" evidence="12">
    <location>
        <begin position="40"/>
        <end position="57"/>
    </location>
</feature>
<evidence type="ECO:0000313" key="15">
    <source>
        <dbReference type="Proteomes" id="UP000184128"/>
    </source>
</evidence>
<dbReference type="Gene3D" id="2.70.150.10">
    <property type="entry name" value="Calcium-transporting ATPase, cytoplasmic transduction domain A"/>
    <property type="match status" value="1"/>
</dbReference>
<dbReference type="InterPro" id="IPR023298">
    <property type="entry name" value="ATPase_P-typ_TM_dom_sf"/>
</dbReference>
<dbReference type="InterPro" id="IPR044492">
    <property type="entry name" value="P_typ_ATPase_HD_dom"/>
</dbReference>
<dbReference type="PRINTS" id="PR00941">
    <property type="entry name" value="CDATPASE"/>
</dbReference>
<feature type="transmembrane region" description="Helical" evidence="12">
    <location>
        <begin position="584"/>
        <end position="603"/>
    </location>
</feature>
<keyword evidence="15" id="KW-1185">Reference proteome</keyword>
<dbReference type="AlphaFoldDB" id="A0A1M4XN99"/>
<dbReference type="PANTHER" id="PTHR43079">
    <property type="entry name" value="PROBABLE CADMIUM/ZINC-TRANSPORTING ATPASE HMA1"/>
    <property type="match status" value="1"/>
</dbReference>
<keyword evidence="11 12" id="KW-0472">Membrane</keyword>
<name>A0A1M4XN99_9LACT</name>
<evidence type="ECO:0000256" key="11">
    <source>
        <dbReference type="ARBA" id="ARBA00023136"/>
    </source>
</evidence>
<dbReference type="InterPro" id="IPR036412">
    <property type="entry name" value="HAD-like_sf"/>
</dbReference>
<keyword evidence="4 12" id="KW-0479">Metal-binding</keyword>
<dbReference type="FunFam" id="2.70.150.10:FF:000002">
    <property type="entry name" value="Copper-transporting ATPase 1, putative"/>
    <property type="match status" value="1"/>
</dbReference>
<dbReference type="InterPro" id="IPR027256">
    <property type="entry name" value="P-typ_ATPase_IB"/>
</dbReference>
<feature type="transmembrane region" description="Helical" evidence="12">
    <location>
        <begin position="77"/>
        <end position="102"/>
    </location>
</feature>
<dbReference type="CDD" id="cd07551">
    <property type="entry name" value="P-type_ATPase_HM_ZosA_PfeT-like"/>
    <property type="match status" value="1"/>
</dbReference>
<keyword evidence="8" id="KW-1278">Translocase</keyword>
<dbReference type="STRING" id="1121025.SAMN02745249_01492"/>
<dbReference type="InterPro" id="IPR008250">
    <property type="entry name" value="ATPase_P-typ_transduc_dom_A_sf"/>
</dbReference>
<dbReference type="InterPro" id="IPR018303">
    <property type="entry name" value="ATPase_P-typ_P_site"/>
</dbReference>
<evidence type="ECO:0000256" key="12">
    <source>
        <dbReference type="RuleBase" id="RU362081"/>
    </source>
</evidence>
<dbReference type="InterPro" id="IPR023299">
    <property type="entry name" value="ATPase_P-typ_cyto_dom_N"/>
</dbReference>
<evidence type="ECO:0000256" key="7">
    <source>
        <dbReference type="ARBA" id="ARBA00022842"/>
    </source>
</evidence>
<keyword evidence="3 12" id="KW-0812">Transmembrane</keyword>
<dbReference type="NCBIfam" id="TIGR01494">
    <property type="entry name" value="ATPase_P-type"/>
    <property type="match status" value="1"/>
</dbReference>